<reference evidence="6" key="2">
    <citation type="submission" date="2021-04" db="EMBL/GenBank/DDBJ databases">
        <authorList>
            <person name="Gilroy R."/>
        </authorList>
    </citation>
    <scope>NUCLEOTIDE SEQUENCE</scope>
    <source>
        <strain evidence="6">ChiBcec16-3735</strain>
    </source>
</reference>
<dbReference type="GO" id="GO:0003677">
    <property type="term" value="F:DNA binding"/>
    <property type="evidence" value="ECO:0007669"/>
    <property type="project" value="UniProtKB-KW"/>
</dbReference>
<dbReference type="InterPro" id="IPR000055">
    <property type="entry name" value="Restrct_endonuc_typeI_TRD"/>
</dbReference>
<accession>A0A9D2JLY2</accession>
<evidence type="ECO:0000313" key="6">
    <source>
        <dbReference type="EMBL" id="HIZ58271.1"/>
    </source>
</evidence>
<dbReference type="Gene3D" id="3.90.220.20">
    <property type="entry name" value="DNA methylase specificity domains"/>
    <property type="match status" value="1"/>
</dbReference>
<evidence type="ECO:0000256" key="4">
    <source>
        <dbReference type="ARBA" id="ARBA00038652"/>
    </source>
</evidence>
<keyword evidence="6" id="KW-0540">Nuclease</keyword>
<dbReference type="GO" id="GO:0004519">
    <property type="term" value="F:endonuclease activity"/>
    <property type="evidence" value="ECO:0007669"/>
    <property type="project" value="UniProtKB-KW"/>
</dbReference>
<dbReference type="PANTHER" id="PTHR43140:SF1">
    <property type="entry name" value="TYPE I RESTRICTION ENZYME ECOKI SPECIFICITY SUBUNIT"/>
    <property type="match status" value="1"/>
</dbReference>
<dbReference type="SUPFAM" id="SSF116734">
    <property type="entry name" value="DNA methylase specificity domain"/>
    <property type="match status" value="1"/>
</dbReference>
<dbReference type="GO" id="GO:0009307">
    <property type="term" value="P:DNA restriction-modification system"/>
    <property type="evidence" value="ECO:0007669"/>
    <property type="project" value="UniProtKB-KW"/>
</dbReference>
<name>A0A9D2JLY2_9FIRM</name>
<keyword evidence="6" id="KW-0255">Endonuclease</keyword>
<comment type="caution">
    <text evidence="6">The sequence shown here is derived from an EMBL/GenBank/DDBJ whole genome shotgun (WGS) entry which is preliminary data.</text>
</comment>
<comment type="subunit">
    <text evidence="4">The methyltransferase is composed of M and S polypeptides.</text>
</comment>
<protein>
    <submittedName>
        <fullName evidence="6">Restriction endonuclease subunit S</fullName>
        <ecNumber evidence="6">3.1.21.-</ecNumber>
    </submittedName>
</protein>
<dbReference type="AlphaFoldDB" id="A0A9D2JLY2"/>
<evidence type="ECO:0000256" key="1">
    <source>
        <dbReference type="ARBA" id="ARBA00010923"/>
    </source>
</evidence>
<reference evidence="6" key="1">
    <citation type="journal article" date="2021" name="PeerJ">
        <title>Extensive microbial diversity within the chicken gut microbiome revealed by metagenomics and culture.</title>
        <authorList>
            <person name="Gilroy R."/>
            <person name="Ravi A."/>
            <person name="Getino M."/>
            <person name="Pursley I."/>
            <person name="Horton D.L."/>
            <person name="Alikhan N.F."/>
            <person name="Baker D."/>
            <person name="Gharbi K."/>
            <person name="Hall N."/>
            <person name="Watson M."/>
            <person name="Adriaenssens E.M."/>
            <person name="Foster-Nyarko E."/>
            <person name="Jarju S."/>
            <person name="Secka A."/>
            <person name="Antonio M."/>
            <person name="Oren A."/>
            <person name="Chaudhuri R.R."/>
            <person name="La Ragione R."/>
            <person name="Hildebrand F."/>
            <person name="Pallen M.J."/>
        </authorList>
    </citation>
    <scope>NUCLEOTIDE SEQUENCE</scope>
    <source>
        <strain evidence="6">ChiBcec16-3735</strain>
    </source>
</reference>
<dbReference type="GO" id="GO:0016787">
    <property type="term" value="F:hydrolase activity"/>
    <property type="evidence" value="ECO:0007669"/>
    <property type="project" value="UniProtKB-KW"/>
</dbReference>
<proteinExistence type="inferred from homology"/>
<keyword evidence="2" id="KW-0680">Restriction system</keyword>
<feature type="domain" description="Type I restriction modification DNA specificity" evidence="5">
    <location>
        <begin position="4"/>
        <end position="108"/>
    </location>
</feature>
<dbReference type="EC" id="3.1.21.-" evidence="6"/>
<dbReference type="EMBL" id="DXBJ01000049">
    <property type="protein sequence ID" value="HIZ58271.1"/>
    <property type="molecule type" value="Genomic_DNA"/>
</dbReference>
<dbReference type="Proteomes" id="UP000824065">
    <property type="component" value="Unassembled WGS sequence"/>
</dbReference>
<organism evidence="6 7">
    <name type="scientific">Candidatus Faecalibacterium gallistercoris</name>
    <dbReference type="NCBI Taxonomy" id="2838579"/>
    <lineage>
        <taxon>Bacteria</taxon>
        <taxon>Bacillati</taxon>
        <taxon>Bacillota</taxon>
        <taxon>Clostridia</taxon>
        <taxon>Eubacteriales</taxon>
        <taxon>Oscillospiraceae</taxon>
        <taxon>Faecalibacterium</taxon>
    </lineage>
</organism>
<keyword evidence="3" id="KW-0238">DNA-binding</keyword>
<evidence type="ECO:0000313" key="7">
    <source>
        <dbReference type="Proteomes" id="UP000824065"/>
    </source>
</evidence>
<comment type="similarity">
    <text evidence="1">Belongs to the type-I restriction system S methylase family.</text>
</comment>
<dbReference type="InterPro" id="IPR051212">
    <property type="entry name" value="Type-I_RE_S_subunit"/>
</dbReference>
<keyword evidence="6" id="KW-0378">Hydrolase</keyword>
<evidence type="ECO:0000256" key="3">
    <source>
        <dbReference type="ARBA" id="ARBA00023125"/>
    </source>
</evidence>
<dbReference type="InterPro" id="IPR044946">
    <property type="entry name" value="Restrct_endonuc_typeI_TRD_sf"/>
</dbReference>
<evidence type="ECO:0000256" key="2">
    <source>
        <dbReference type="ARBA" id="ARBA00022747"/>
    </source>
</evidence>
<dbReference type="Pfam" id="PF01420">
    <property type="entry name" value="Methylase_S"/>
    <property type="match status" value="1"/>
</dbReference>
<dbReference type="PANTHER" id="PTHR43140">
    <property type="entry name" value="TYPE-1 RESTRICTION ENZYME ECOKI SPECIFICITY PROTEIN"/>
    <property type="match status" value="1"/>
</dbReference>
<gene>
    <name evidence="6" type="ORF">H9725_06795</name>
</gene>
<evidence type="ECO:0000259" key="5">
    <source>
        <dbReference type="Pfam" id="PF01420"/>
    </source>
</evidence>
<sequence>MQLSKKCSPNRGDIIFPRYGTIGVVRMIDTDRRLLVSYSCCVIKPLAQYIDTWYMYYVLKSKLIKDEINRYVNKTTQPNVGLKSIKNFLFPLPPLAEQKRVVARLEELLPLCERLK</sequence>